<name>A0A9W8N854_9PEZI</name>
<protein>
    <recommendedName>
        <fullName evidence="3">NACHT domain-containing protein</fullName>
    </recommendedName>
</protein>
<dbReference type="Pfam" id="PF05729">
    <property type="entry name" value="NACHT"/>
    <property type="match status" value="1"/>
</dbReference>
<dbReference type="InterPro" id="IPR007111">
    <property type="entry name" value="NACHT_NTPase"/>
</dbReference>
<comment type="caution">
    <text evidence="4">The sequence shown here is derived from an EMBL/GenBank/DDBJ whole genome shotgun (WGS) entry which is preliminary data.</text>
</comment>
<dbReference type="InterPro" id="IPR029058">
    <property type="entry name" value="AB_hydrolase_fold"/>
</dbReference>
<dbReference type="VEuPathDB" id="FungiDB:F4678DRAFT_483902"/>
<dbReference type="PANTHER" id="PTHR48182">
    <property type="entry name" value="PROTEIN SERAC1"/>
    <property type="match status" value="1"/>
</dbReference>
<evidence type="ECO:0000313" key="5">
    <source>
        <dbReference type="Proteomes" id="UP001148614"/>
    </source>
</evidence>
<evidence type="ECO:0000256" key="1">
    <source>
        <dbReference type="ARBA" id="ARBA00007920"/>
    </source>
</evidence>
<dbReference type="Pfam" id="PF05057">
    <property type="entry name" value="DUF676"/>
    <property type="match status" value="1"/>
</dbReference>
<dbReference type="InterPro" id="IPR055496">
    <property type="entry name" value="DUF7068"/>
</dbReference>
<evidence type="ECO:0000313" key="4">
    <source>
        <dbReference type="EMBL" id="KAJ3562731.1"/>
    </source>
</evidence>
<evidence type="ECO:0000259" key="3">
    <source>
        <dbReference type="PROSITE" id="PS50837"/>
    </source>
</evidence>
<sequence>MMNLLGWVVTCAAVLGSLVFFYPPARRVQRRNRETRPSGIQVISDPENAKFIIVAVHGLGAHPEYTWTCGAPSTSKGPRKKIHLLRDLLTKSFPEARVLSFAYNSDWLVDAPVKTAEQIGKRMLDQLTKFQQNQEQRLRIVFIGHSFGGIVIKQALCRLTEAERLIHDTSGILFLGTPHQGSKSSVLGSVLARATGFLGSSPGLLWALQHHSQDLSDLSSRFDEVRKSLQDAKIYSIYETKPTYVLGLLSVGLIVDRDSAKGPADETSDVDTDHSGLNKCSDKSSEAYQAILKAIEGVRHRPTLLQLGDKQIRDSYTRERLNIERLSGASLPMGQCYINLSIIQDNIGNKSGNHFGRPELRTSLLQRFNVEDYNEHIHVELPSLFEPRTNGNGDQLQPRRVLIRGVPGVGKTTLCKKIVHEFIHEQLWNNHFARLFWIPLRRLQRYERRCKLRDLFYDEYFPQDINPGQVLDELVIECRKPNAGGSLFLLDGLDEIWHDPSTDRQGIIKELLDQPNVIVTSRPSVQLSGDFKPFDLELETVGFYPVQVRQYVQQVTGTNTNTDTANQGRKSQQILDFLDQHRLVGDLVRIPIQLDALCFAWDDVSNKPQQTMTDLYQAVEASLWSKDSHRLGRGPQEPLFPADRDGIVKDECMLLEKLAFIGLYNGVVVFDAKFLRTWSHYLAFRGARSIDQTLRSLSFLRSSDVSPNDASRNYYFLYLTI</sequence>
<dbReference type="Gene3D" id="3.40.50.300">
    <property type="entry name" value="P-loop containing nucleotide triphosphate hydrolases"/>
    <property type="match status" value="1"/>
</dbReference>
<dbReference type="Gene3D" id="3.40.50.1820">
    <property type="entry name" value="alpha/beta hydrolase"/>
    <property type="match status" value="1"/>
</dbReference>
<gene>
    <name evidence="4" type="ORF">NPX13_g8454</name>
</gene>
<organism evidence="4 5">
    <name type="scientific">Xylaria arbuscula</name>
    <dbReference type="NCBI Taxonomy" id="114810"/>
    <lineage>
        <taxon>Eukaryota</taxon>
        <taxon>Fungi</taxon>
        <taxon>Dikarya</taxon>
        <taxon>Ascomycota</taxon>
        <taxon>Pezizomycotina</taxon>
        <taxon>Sordariomycetes</taxon>
        <taxon>Xylariomycetidae</taxon>
        <taxon>Xylariales</taxon>
        <taxon>Xylariaceae</taxon>
        <taxon>Xylaria</taxon>
    </lineage>
</organism>
<dbReference type="InterPro" id="IPR007751">
    <property type="entry name" value="DUF676_lipase-like"/>
</dbReference>
<dbReference type="EMBL" id="JANPWZ010001861">
    <property type="protein sequence ID" value="KAJ3562731.1"/>
    <property type="molecule type" value="Genomic_DNA"/>
</dbReference>
<dbReference type="Proteomes" id="UP001148614">
    <property type="component" value="Unassembled WGS sequence"/>
</dbReference>
<feature type="region of interest" description="Disordered" evidence="2">
    <location>
        <begin position="262"/>
        <end position="281"/>
    </location>
</feature>
<accession>A0A9W8N854</accession>
<dbReference type="AlphaFoldDB" id="A0A9W8N854"/>
<dbReference type="Pfam" id="PF23238">
    <property type="entry name" value="DUF7068"/>
    <property type="match status" value="1"/>
</dbReference>
<dbReference type="PANTHER" id="PTHR48182:SF3">
    <property type="entry name" value="DUF676 DOMAIN-CONTAINING PROTEIN"/>
    <property type="match status" value="1"/>
</dbReference>
<feature type="compositionally biased region" description="Basic and acidic residues" evidence="2">
    <location>
        <begin position="271"/>
        <end position="281"/>
    </location>
</feature>
<dbReference type="InterPro" id="IPR027417">
    <property type="entry name" value="P-loop_NTPase"/>
</dbReference>
<proteinExistence type="inferred from homology"/>
<reference evidence="4" key="1">
    <citation type="submission" date="2022-07" db="EMBL/GenBank/DDBJ databases">
        <title>Genome Sequence of Xylaria arbuscula.</title>
        <authorList>
            <person name="Buettner E."/>
        </authorList>
    </citation>
    <scope>NUCLEOTIDE SEQUENCE</scope>
    <source>
        <strain evidence="4">VT107</strain>
    </source>
</reference>
<dbReference type="PROSITE" id="PS50837">
    <property type="entry name" value="NACHT"/>
    <property type="match status" value="1"/>
</dbReference>
<evidence type="ECO:0000256" key="2">
    <source>
        <dbReference type="SAM" id="MobiDB-lite"/>
    </source>
</evidence>
<keyword evidence="5" id="KW-1185">Reference proteome</keyword>
<dbReference type="SUPFAM" id="SSF53474">
    <property type="entry name" value="alpha/beta-Hydrolases"/>
    <property type="match status" value="1"/>
</dbReference>
<feature type="domain" description="NACHT" evidence="3">
    <location>
        <begin position="399"/>
        <end position="524"/>
    </location>
</feature>
<dbReference type="SUPFAM" id="SSF52540">
    <property type="entry name" value="P-loop containing nucleoside triphosphate hydrolases"/>
    <property type="match status" value="1"/>
</dbReference>
<comment type="similarity">
    <text evidence="1">Belongs to the putative lipase ROG1 family.</text>
</comment>
<dbReference type="InterPro" id="IPR052374">
    <property type="entry name" value="SERAC1"/>
</dbReference>